<accession>A0A6G8AKV8</accession>
<sequence>MLIGLFQKTQVKNLYILSAIILNQANTVESIAKNLDISTTTTKRSIAQLRDELSNLFPEEEILINEGNQIELAPSFHSRKFLPVIKLANEYLTVSSTAKLLKMVIEQPKLNIITLANELHISQSYCYTLINNLNAALKNYSIQLSTHDNQVFLDGEEIRLILLTYSFQKWQYELDDELLAAFYSRHSELNKEDNIDNAAMRLAIFKEALLTRGLPKMPSEHYDENLDQLHTIIQEGHDYFSDMPNPLTHEGEQLKRAVNSIGRLWITRINNPQTQLELAKQMIELDNPITDLAQDLASSFIYRFKVEAIQNDTDAFLLLFYQLTINIMYIYQFRIDFSKMFYPTAIDIFEDEKAVERTPEYKLIEQFVNYAPIKSPIWEVASSPLYRENFYRIFYATLDYSYTPKVNIYVDTSASIDGLYLFKQRLSSVFSNDIFTYTDDAKHADIVFIDRAKTINTTGEIYLLYNVTTTEKWQDVFKFILSIYFDKITRHTENAIDDYFIK</sequence>
<reference evidence="2 3" key="1">
    <citation type="submission" date="2020-03" db="EMBL/GenBank/DDBJ databases">
        <title>Vagococcus sp. nov., isolated from beetles.</title>
        <authorList>
            <person name="Hyun D.-W."/>
            <person name="Bae J.-W."/>
        </authorList>
    </citation>
    <scope>NUCLEOTIDE SEQUENCE [LARGE SCALE GENOMIC DNA]</scope>
    <source>
        <strain evidence="2 3">HDW17A</strain>
    </source>
</reference>
<feature type="domain" description="Mga helix-turn-helix" evidence="1">
    <location>
        <begin position="88"/>
        <end position="167"/>
    </location>
</feature>
<name>A0A6G8AKV8_9ENTE</name>
<dbReference type="Pfam" id="PF05043">
    <property type="entry name" value="Mga"/>
    <property type="match status" value="1"/>
</dbReference>
<dbReference type="RefSeq" id="WP_166006254.1">
    <property type="nucleotide sequence ID" value="NZ_CP049886.1"/>
</dbReference>
<evidence type="ECO:0000313" key="2">
    <source>
        <dbReference type="EMBL" id="QIL45599.1"/>
    </source>
</evidence>
<protein>
    <recommendedName>
        <fullName evidence="1">Mga helix-turn-helix domain-containing protein</fullName>
    </recommendedName>
</protein>
<proteinExistence type="predicted"/>
<dbReference type="AlphaFoldDB" id="A0A6G8AKV8"/>
<dbReference type="EMBL" id="CP049886">
    <property type="protein sequence ID" value="QIL45599.1"/>
    <property type="molecule type" value="Genomic_DNA"/>
</dbReference>
<gene>
    <name evidence="2" type="ORF">G7081_00105</name>
</gene>
<dbReference type="InterPro" id="IPR007737">
    <property type="entry name" value="Mga_HTH"/>
</dbReference>
<keyword evidence="3" id="KW-1185">Reference proteome</keyword>
<evidence type="ECO:0000259" key="1">
    <source>
        <dbReference type="Pfam" id="PF05043"/>
    </source>
</evidence>
<organism evidence="2 3">
    <name type="scientific">Vagococcus coleopterorum</name>
    <dbReference type="NCBI Taxonomy" id="2714946"/>
    <lineage>
        <taxon>Bacteria</taxon>
        <taxon>Bacillati</taxon>
        <taxon>Bacillota</taxon>
        <taxon>Bacilli</taxon>
        <taxon>Lactobacillales</taxon>
        <taxon>Enterococcaceae</taxon>
        <taxon>Vagococcus</taxon>
    </lineage>
</organism>
<dbReference type="KEGG" id="vah:G7081_00105"/>
<evidence type="ECO:0000313" key="3">
    <source>
        <dbReference type="Proteomes" id="UP000500890"/>
    </source>
</evidence>
<dbReference type="Proteomes" id="UP000500890">
    <property type="component" value="Chromosome"/>
</dbReference>